<dbReference type="Proteomes" id="UP000302139">
    <property type="component" value="Unassembled WGS sequence"/>
</dbReference>
<name>A0A4D4N4F2_STRAX</name>
<protein>
    <submittedName>
        <fullName evidence="5">Amidohydrolase</fullName>
    </submittedName>
</protein>
<dbReference type="Pfam" id="PF04909">
    <property type="entry name" value="Amidohydro_2"/>
    <property type="match status" value="1"/>
</dbReference>
<sequence>MTETSRTPEPSAGRTSRTGRREEGAPAPRSSQWARAPFPRQSFSTLKDRSVRIDAHHHLWDLSVRDQPWTSDVPALRRTFTAAELRPALERNAIDATVVVQTIAVPQETPELLALTCTDPQVRAVVGWTDLTEPGIADRLAELREQPGGSALVGIRHGIQDETDPQWPARPEVRRGITSVAAAGLVYDLLVRPDQLPSAVRAVRELPDVRFVLDHAGNPVVSPDGLVSWTALLTDLAECPNVTVKLSGLVTRTGGDPAAALRPYADVLFETMGPDRLMYGSDWPVCLLAAEYDEVVAVAESLTEELSADEREAVFGTTAARWYGIPS</sequence>
<comment type="caution">
    <text evidence="5">The sequence shown here is derived from an EMBL/GenBank/DDBJ whole genome shotgun (WGS) entry which is preliminary data.</text>
</comment>
<reference evidence="5 6" key="1">
    <citation type="submission" date="2019-04" db="EMBL/GenBank/DDBJ databases">
        <title>Draft genome sequences of Streptomyces avermitilis ATCC 31267.</title>
        <authorList>
            <person name="Komaki H."/>
            <person name="Tamura T."/>
            <person name="Hosoyama A."/>
        </authorList>
    </citation>
    <scope>NUCLEOTIDE SEQUENCE [LARGE SCALE GENOMIC DNA]</scope>
    <source>
        <strain evidence="5 6">ATCC 31267</strain>
    </source>
</reference>
<accession>A0A4D4N4F2</accession>
<evidence type="ECO:0000313" key="6">
    <source>
        <dbReference type="Proteomes" id="UP000299211"/>
    </source>
</evidence>
<proteinExistence type="inferred from homology"/>
<dbReference type="PANTHER" id="PTHR43569">
    <property type="entry name" value="AMIDOHYDROLASE"/>
    <property type="match status" value="1"/>
</dbReference>
<evidence type="ECO:0000259" key="3">
    <source>
        <dbReference type="Pfam" id="PF04909"/>
    </source>
</evidence>
<evidence type="ECO:0000313" key="7">
    <source>
        <dbReference type="Proteomes" id="UP000302139"/>
    </source>
</evidence>
<dbReference type="STRING" id="33903.AQJ43_09520"/>
<evidence type="ECO:0000313" key="4">
    <source>
        <dbReference type="EMBL" id="GDY61105.1"/>
    </source>
</evidence>
<feature type="region of interest" description="Disordered" evidence="2">
    <location>
        <begin position="1"/>
        <end position="36"/>
    </location>
</feature>
<dbReference type="EMBL" id="BJHY01000001">
    <property type="protein sequence ID" value="GDY78816.1"/>
    <property type="molecule type" value="Genomic_DNA"/>
</dbReference>
<dbReference type="Gene3D" id="3.20.20.140">
    <property type="entry name" value="Metal-dependent hydrolases"/>
    <property type="match status" value="1"/>
</dbReference>
<gene>
    <name evidence="4" type="ORF">SAV14893_004980</name>
    <name evidence="5" type="ORF">SAV31267_083010</name>
</gene>
<dbReference type="InterPro" id="IPR006680">
    <property type="entry name" value="Amidohydro-rel"/>
</dbReference>
<comment type="similarity">
    <text evidence="1">Belongs to the metallo-dependent hydrolases superfamily.</text>
</comment>
<dbReference type="InterPro" id="IPR032466">
    <property type="entry name" value="Metal_Hydrolase"/>
</dbReference>
<dbReference type="InterPro" id="IPR052350">
    <property type="entry name" value="Metallo-dep_Lactonases"/>
</dbReference>
<reference evidence="4 7" key="2">
    <citation type="submission" date="2019-04" db="EMBL/GenBank/DDBJ databases">
        <title>Draft genome sequences of Streptomyces avermitilis NBRC 14893.</title>
        <authorList>
            <person name="Komaki H."/>
            <person name="Tamura T."/>
            <person name="Hosoyama A."/>
        </authorList>
    </citation>
    <scope>NUCLEOTIDE SEQUENCE [LARGE SCALE GENOMIC DNA]</scope>
    <source>
        <strain evidence="4 7">NBRC 14893</strain>
    </source>
</reference>
<dbReference type="AlphaFoldDB" id="A0A4D4N4F2"/>
<evidence type="ECO:0000313" key="5">
    <source>
        <dbReference type="EMBL" id="GDY78816.1"/>
    </source>
</evidence>
<evidence type="ECO:0000256" key="1">
    <source>
        <dbReference type="ARBA" id="ARBA00038310"/>
    </source>
</evidence>
<keyword evidence="5" id="KW-0378">Hydrolase</keyword>
<dbReference type="SUPFAM" id="SSF51556">
    <property type="entry name" value="Metallo-dependent hydrolases"/>
    <property type="match status" value="1"/>
</dbReference>
<dbReference type="Proteomes" id="UP000299211">
    <property type="component" value="Unassembled WGS sequence"/>
</dbReference>
<organism evidence="5 6">
    <name type="scientific">Streptomyces avermitilis</name>
    <dbReference type="NCBI Taxonomy" id="33903"/>
    <lineage>
        <taxon>Bacteria</taxon>
        <taxon>Bacillati</taxon>
        <taxon>Actinomycetota</taxon>
        <taxon>Actinomycetes</taxon>
        <taxon>Kitasatosporales</taxon>
        <taxon>Streptomycetaceae</taxon>
        <taxon>Streptomyces</taxon>
    </lineage>
</organism>
<dbReference type="EMBL" id="BJHX01000001">
    <property type="protein sequence ID" value="GDY61105.1"/>
    <property type="molecule type" value="Genomic_DNA"/>
</dbReference>
<evidence type="ECO:0000256" key="2">
    <source>
        <dbReference type="SAM" id="MobiDB-lite"/>
    </source>
</evidence>
<dbReference type="PANTHER" id="PTHR43569:SF2">
    <property type="entry name" value="AMIDOHYDROLASE-RELATED DOMAIN-CONTAINING PROTEIN"/>
    <property type="match status" value="1"/>
</dbReference>
<dbReference type="GO" id="GO:0016787">
    <property type="term" value="F:hydrolase activity"/>
    <property type="evidence" value="ECO:0007669"/>
    <property type="project" value="UniProtKB-KW"/>
</dbReference>
<feature type="domain" description="Amidohydrolase-related" evidence="3">
    <location>
        <begin position="53"/>
        <end position="325"/>
    </location>
</feature>